<dbReference type="GO" id="GO:1902495">
    <property type="term" value="C:transmembrane transporter complex"/>
    <property type="evidence" value="ECO:0007669"/>
    <property type="project" value="UniProtKB-ARBA"/>
</dbReference>
<feature type="domain" description="ABC transporter" evidence="17">
    <location>
        <begin position="17"/>
        <end position="257"/>
    </location>
</feature>
<comment type="catalytic activity">
    <reaction evidence="12">
        <text>L-arabinose(out) + ATP + H2O = L-arabinose(in) + ADP + phosphate + H(+)</text>
        <dbReference type="Rhea" id="RHEA:30007"/>
        <dbReference type="ChEBI" id="CHEBI:15377"/>
        <dbReference type="ChEBI" id="CHEBI:15378"/>
        <dbReference type="ChEBI" id="CHEBI:17535"/>
        <dbReference type="ChEBI" id="CHEBI:30616"/>
        <dbReference type="ChEBI" id="CHEBI:43474"/>
        <dbReference type="ChEBI" id="CHEBI:456216"/>
        <dbReference type="EC" id="7.5.2.13"/>
    </reaction>
    <physiologicalReaction direction="left-to-right" evidence="12">
        <dbReference type="Rhea" id="RHEA:30008"/>
    </physiologicalReaction>
</comment>
<evidence type="ECO:0000256" key="14">
    <source>
        <dbReference type="ARBA" id="ARBA00061029"/>
    </source>
</evidence>
<evidence type="ECO:0000256" key="8">
    <source>
        <dbReference type="ARBA" id="ARBA00039025"/>
    </source>
</evidence>
<sequence length="380" mass="41796">MAAEGEKRTATRREALIELDDVRKEFGDVTAVDGIDFRIERGEFFSLVGPSGCGKTTTLRMISGFETPTDGTVVIDGRDMAGVPPDARDTNLVFQHLSLFPHMTVGENVAYGLKKMGLDPDEVSAGESEAEVRREKVETYLQLVDLGGYEDRNPMDLSGGQQQRVALARALVNEPSVLLLDEPLSSLDRKLRKQMQVELRRIHEKTRGAFFYVTHDQEVAMTLSDRLAVMNEGQLEQVGTPEEIYRNPATAFVADFIGDTNLLDGRATKRNGRTVVAVGGDGGVQFVPDEQVREGDVTVSLRPEDISLAESATASSDRSDGSTFEGEIVERYFQGDQTNYVVSVGDGLELSVVMQGRSERVERGDRASFRFSDDAPVVFD</sequence>
<dbReference type="Pfam" id="PF08402">
    <property type="entry name" value="TOBE_2"/>
    <property type="match status" value="1"/>
</dbReference>
<comment type="catalytic activity">
    <reaction evidence="11">
        <text>D-xylose(out) + ATP + H2O = D-xylose(in) + ADP + phosphate + H(+)</text>
        <dbReference type="Rhea" id="RHEA:29899"/>
        <dbReference type="ChEBI" id="CHEBI:15377"/>
        <dbReference type="ChEBI" id="CHEBI:15378"/>
        <dbReference type="ChEBI" id="CHEBI:30616"/>
        <dbReference type="ChEBI" id="CHEBI:43474"/>
        <dbReference type="ChEBI" id="CHEBI:53455"/>
        <dbReference type="ChEBI" id="CHEBI:456216"/>
        <dbReference type="EC" id="7.5.2.13"/>
    </reaction>
    <physiologicalReaction direction="left-to-right" evidence="11">
        <dbReference type="Rhea" id="RHEA:29900"/>
    </physiologicalReaction>
</comment>
<dbReference type="SUPFAM" id="SSF50331">
    <property type="entry name" value="MOP-like"/>
    <property type="match status" value="1"/>
</dbReference>
<dbReference type="Gene3D" id="2.40.50.100">
    <property type="match status" value="1"/>
</dbReference>
<evidence type="ECO:0000256" key="4">
    <source>
        <dbReference type="ARBA" id="ARBA00022741"/>
    </source>
</evidence>
<dbReference type="GO" id="GO:0005524">
    <property type="term" value="F:ATP binding"/>
    <property type="evidence" value="ECO:0007669"/>
    <property type="project" value="UniProtKB-KW"/>
</dbReference>
<keyword evidence="4" id="KW-0547">Nucleotide-binding</keyword>
<evidence type="ECO:0000259" key="17">
    <source>
        <dbReference type="PROSITE" id="PS50893"/>
    </source>
</evidence>
<comment type="similarity">
    <text evidence="14">Belongs to the ABC transporter superfamily. Carbohydrate uptake transporter-1 (CUT1) (TC 3.A.1.1) family.</text>
</comment>
<dbReference type="AlphaFoldDB" id="A0ABD5Q7I4"/>
<dbReference type="InterPro" id="IPR017871">
    <property type="entry name" value="ABC_transporter-like_CS"/>
</dbReference>
<proteinExistence type="inferred from homology"/>
<dbReference type="SUPFAM" id="SSF52540">
    <property type="entry name" value="P-loop containing nucleoside triphosphate hydrolases"/>
    <property type="match status" value="1"/>
</dbReference>
<comment type="caution">
    <text evidence="18">The sequence shown here is derived from an EMBL/GenBank/DDBJ whole genome shotgun (WGS) entry which is preliminary data.</text>
</comment>
<dbReference type="EMBL" id="JBHSHT010000002">
    <property type="protein sequence ID" value="MFC4826469.1"/>
    <property type="molecule type" value="Genomic_DNA"/>
</dbReference>
<gene>
    <name evidence="18" type="ORF">ACFO9K_19610</name>
</gene>
<evidence type="ECO:0000256" key="12">
    <source>
        <dbReference type="ARBA" id="ARBA00051890"/>
    </source>
</evidence>
<evidence type="ECO:0000256" key="11">
    <source>
        <dbReference type="ARBA" id="ARBA00050355"/>
    </source>
</evidence>
<comment type="catalytic activity">
    <reaction evidence="10">
        <text>tungstate(in) + ATP + H2O = tungstate(out) + ADP + phosphate + H(+)</text>
        <dbReference type="Rhea" id="RHEA:35027"/>
        <dbReference type="ChEBI" id="CHEBI:15377"/>
        <dbReference type="ChEBI" id="CHEBI:15378"/>
        <dbReference type="ChEBI" id="CHEBI:30616"/>
        <dbReference type="ChEBI" id="CHEBI:43474"/>
        <dbReference type="ChEBI" id="CHEBI:46502"/>
        <dbReference type="ChEBI" id="CHEBI:456216"/>
        <dbReference type="EC" id="7.3.2.6"/>
    </reaction>
</comment>
<name>A0ABD5Q7I4_9EURY</name>
<dbReference type="GO" id="GO:1901238">
    <property type="term" value="F:ABC-type tungstate transporter activity"/>
    <property type="evidence" value="ECO:0007669"/>
    <property type="project" value="UniProtKB-EC"/>
</dbReference>
<evidence type="ECO:0000313" key="19">
    <source>
        <dbReference type="Proteomes" id="UP001595945"/>
    </source>
</evidence>
<evidence type="ECO:0000256" key="3">
    <source>
        <dbReference type="ARBA" id="ARBA00022505"/>
    </source>
</evidence>
<evidence type="ECO:0000256" key="2">
    <source>
        <dbReference type="ARBA" id="ARBA00022448"/>
    </source>
</evidence>
<reference evidence="18 19" key="1">
    <citation type="journal article" date="2019" name="Int. J. Syst. Evol. Microbiol.">
        <title>The Global Catalogue of Microorganisms (GCM) 10K type strain sequencing project: providing services to taxonomists for standard genome sequencing and annotation.</title>
        <authorList>
            <consortium name="The Broad Institute Genomics Platform"/>
            <consortium name="The Broad Institute Genome Sequencing Center for Infectious Disease"/>
            <person name="Wu L."/>
            <person name="Ma J."/>
        </authorList>
    </citation>
    <scope>NUCLEOTIDE SEQUENCE [LARGE SCALE GENOMIC DNA]</scope>
    <source>
        <strain evidence="18 19">XZYJ18</strain>
    </source>
</reference>
<evidence type="ECO:0000256" key="7">
    <source>
        <dbReference type="ARBA" id="ARBA00038781"/>
    </source>
</evidence>
<dbReference type="EC" id="7.5.2.13" evidence="16"/>
<comment type="subcellular location">
    <subcellularLocation>
        <location evidence="1">Cell membrane</location>
        <topology evidence="1">Peripheral membrane protein</topology>
    </subcellularLocation>
</comment>
<evidence type="ECO:0000256" key="9">
    <source>
        <dbReference type="ARBA" id="ARBA00041133"/>
    </source>
</evidence>
<organism evidence="18 19">
    <name type="scientific">Halorussus aquaticus</name>
    <dbReference type="NCBI Taxonomy" id="2953748"/>
    <lineage>
        <taxon>Archaea</taxon>
        <taxon>Methanobacteriati</taxon>
        <taxon>Methanobacteriota</taxon>
        <taxon>Stenosarchaea group</taxon>
        <taxon>Halobacteria</taxon>
        <taxon>Halobacteriales</taxon>
        <taxon>Haladaptataceae</taxon>
        <taxon>Halorussus</taxon>
    </lineage>
</organism>
<dbReference type="Proteomes" id="UP001595945">
    <property type="component" value="Unassembled WGS sequence"/>
</dbReference>
<evidence type="ECO:0000256" key="1">
    <source>
        <dbReference type="ARBA" id="ARBA00004202"/>
    </source>
</evidence>
<dbReference type="InterPro" id="IPR050093">
    <property type="entry name" value="ABC_SmlMolc_Importer"/>
</dbReference>
<comment type="subunit">
    <text evidence="7">The complex is composed of two ATP-binding proteins (WtpC), two transmembrane proteins (WtpB) and a solute-binding protein (WtpA).</text>
</comment>
<evidence type="ECO:0000256" key="16">
    <source>
        <dbReference type="ARBA" id="ARBA00066315"/>
    </source>
</evidence>
<comment type="function">
    <text evidence="13">Part of the ABC transporter complex XacGHIJK involved in the uptake of xylose and arabinose. Responsible for energy coupling to the transport system.</text>
</comment>
<dbReference type="PANTHER" id="PTHR42781">
    <property type="entry name" value="SPERMIDINE/PUTRESCINE IMPORT ATP-BINDING PROTEIN POTA"/>
    <property type="match status" value="1"/>
</dbReference>
<keyword evidence="3" id="KW-0500">Molybdenum</keyword>
<keyword evidence="19" id="KW-1185">Reference proteome</keyword>
<keyword evidence="2" id="KW-0813">Transport</keyword>
<evidence type="ECO:0000256" key="6">
    <source>
        <dbReference type="ARBA" id="ARBA00038307"/>
    </source>
</evidence>
<keyword evidence="5 18" id="KW-0067">ATP-binding</keyword>
<dbReference type="SMART" id="SM00382">
    <property type="entry name" value="AAA"/>
    <property type="match status" value="1"/>
</dbReference>
<dbReference type="InterPro" id="IPR027417">
    <property type="entry name" value="P-loop_NTPase"/>
</dbReference>
<dbReference type="Pfam" id="PF00005">
    <property type="entry name" value="ABC_tran"/>
    <property type="match status" value="1"/>
</dbReference>
<comment type="similarity">
    <text evidence="6">Belongs to the ABC transporter superfamily. Sulfate/tungstate importer (TC 3.A.1.6) family.</text>
</comment>
<protein>
    <recommendedName>
        <fullName evidence="9">Molybdate/tungstate import ATP-binding protein WtpC</fullName>
        <ecNumber evidence="8">7.3.2.6</ecNumber>
        <ecNumber evidence="16">7.5.2.13</ecNumber>
    </recommendedName>
</protein>
<dbReference type="PROSITE" id="PS50893">
    <property type="entry name" value="ABC_TRANSPORTER_2"/>
    <property type="match status" value="1"/>
</dbReference>
<evidence type="ECO:0000313" key="18">
    <source>
        <dbReference type="EMBL" id="MFC4826469.1"/>
    </source>
</evidence>
<dbReference type="InterPro" id="IPR013611">
    <property type="entry name" value="Transp-assoc_OB_typ2"/>
</dbReference>
<comment type="subunit">
    <text evidence="15">The complex is composed of two ATP-binding proteins (XacJ and XacK), two transmembrane proteins (XacH and XacI) and a solute-binding protein (XacG).</text>
</comment>
<dbReference type="InterPro" id="IPR003439">
    <property type="entry name" value="ABC_transporter-like_ATP-bd"/>
</dbReference>
<evidence type="ECO:0000256" key="5">
    <source>
        <dbReference type="ARBA" id="ARBA00022840"/>
    </source>
</evidence>
<dbReference type="GeneID" id="73046434"/>
<dbReference type="Gene3D" id="3.40.50.300">
    <property type="entry name" value="P-loop containing nucleotide triphosphate hydrolases"/>
    <property type="match status" value="1"/>
</dbReference>
<evidence type="ECO:0000256" key="15">
    <source>
        <dbReference type="ARBA" id="ARBA00065962"/>
    </source>
</evidence>
<accession>A0ABD5Q7I4</accession>
<evidence type="ECO:0000256" key="13">
    <source>
        <dbReference type="ARBA" id="ARBA00053454"/>
    </source>
</evidence>
<dbReference type="FunFam" id="3.40.50.300:FF:000042">
    <property type="entry name" value="Maltose/maltodextrin ABC transporter, ATP-binding protein"/>
    <property type="match status" value="1"/>
</dbReference>
<dbReference type="PROSITE" id="PS00211">
    <property type="entry name" value="ABC_TRANSPORTER_1"/>
    <property type="match status" value="1"/>
</dbReference>
<dbReference type="PANTHER" id="PTHR42781:SF4">
    <property type="entry name" value="SPERMIDINE_PUTRESCINE IMPORT ATP-BINDING PROTEIN POTA"/>
    <property type="match status" value="1"/>
</dbReference>
<dbReference type="EC" id="7.3.2.6" evidence="8"/>
<dbReference type="RefSeq" id="WP_254267934.1">
    <property type="nucleotide sequence ID" value="NZ_CP100400.1"/>
</dbReference>
<dbReference type="InterPro" id="IPR003593">
    <property type="entry name" value="AAA+_ATPase"/>
</dbReference>
<dbReference type="InterPro" id="IPR008995">
    <property type="entry name" value="Mo/tungstate-bd_C_term_dom"/>
</dbReference>
<dbReference type="GO" id="GO:0005886">
    <property type="term" value="C:plasma membrane"/>
    <property type="evidence" value="ECO:0007669"/>
    <property type="project" value="UniProtKB-SubCell"/>
</dbReference>
<evidence type="ECO:0000256" key="10">
    <source>
        <dbReference type="ARBA" id="ARBA00047936"/>
    </source>
</evidence>